<name>A0A285RA31_9BACL</name>
<dbReference type="OrthoDB" id="2680104at2"/>
<dbReference type="InterPro" id="IPR003961">
    <property type="entry name" value="FN3_dom"/>
</dbReference>
<dbReference type="InterPro" id="IPR014755">
    <property type="entry name" value="Cu-Rt/internalin_Ig-like"/>
</dbReference>
<dbReference type="AlphaFoldDB" id="A0A285RA31"/>
<feature type="chain" id="PRO_5012380032" evidence="2">
    <location>
        <begin position="27"/>
        <end position="750"/>
    </location>
</feature>
<dbReference type="SMART" id="SM00060">
    <property type="entry name" value="FN3"/>
    <property type="match status" value="4"/>
</dbReference>
<evidence type="ECO:0000256" key="1">
    <source>
        <dbReference type="ARBA" id="ARBA00022729"/>
    </source>
</evidence>
<keyword evidence="1 2" id="KW-0732">Signal</keyword>
<dbReference type="PROSITE" id="PS50853">
    <property type="entry name" value="FN3"/>
    <property type="match status" value="1"/>
</dbReference>
<dbReference type="Gene3D" id="2.60.40.10">
    <property type="entry name" value="Immunoglobulins"/>
    <property type="match status" value="4"/>
</dbReference>
<evidence type="ECO:0000313" key="4">
    <source>
        <dbReference type="EMBL" id="SOB90955.1"/>
    </source>
</evidence>
<organism evidence="4 5">
    <name type="scientific">Ureibacillus xyleni</name>
    <dbReference type="NCBI Taxonomy" id="614648"/>
    <lineage>
        <taxon>Bacteria</taxon>
        <taxon>Bacillati</taxon>
        <taxon>Bacillota</taxon>
        <taxon>Bacilli</taxon>
        <taxon>Bacillales</taxon>
        <taxon>Caryophanaceae</taxon>
        <taxon>Ureibacillus</taxon>
    </lineage>
</organism>
<proteinExistence type="predicted"/>
<feature type="signal peptide" evidence="2">
    <location>
        <begin position="1"/>
        <end position="26"/>
    </location>
</feature>
<dbReference type="InterPro" id="IPR032812">
    <property type="entry name" value="SbsA_Ig"/>
</dbReference>
<evidence type="ECO:0000259" key="3">
    <source>
        <dbReference type="PROSITE" id="PS50853"/>
    </source>
</evidence>
<dbReference type="EMBL" id="OBMQ01000001">
    <property type="protein sequence ID" value="SOB90955.1"/>
    <property type="molecule type" value="Genomic_DNA"/>
</dbReference>
<evidence type="ECO:0000313" key="5">
    <source>
        <dbReference type="Proteomes" id="UP000219636"/>
    </source>
</evidence>
<reference evidence="5" key="1">
    <citation type="submission" date="2017-08" db="EMBL/GenBank/DDBJ databases">
        <authorList>
            <person name="Varghese N."/>
            <person name="Submissions S."/>
        </authorList>
    </citation>
    <scope>NUCLEOTIDE SEQUENCE [LARGE SCALE GENOMIC DNA]</scope>
    <source>
        <strain evidence="5">JC22</strain>
    </source>
</reference>
<sequence>MRKILYPLLALVVILQLVVSPLSASAAEQVYFTEPEEGKYEPLHPYTLNWTGNVLVDGGYNLSTKVLHGRGQGNLADIVITDEEIGANAIIDLGPNASLTTTINPDQYRGWKTYVPLRYSTYLIKTHDNKYAKVKITDIQPGRVYFQYVMETDAPVQGSWKEFSEKYQVPRNKEWRINFSREVDATSVHTQNVYVTSESGSRVNVLVKVDPNNSKTVLVHPPSNGYEYGKSYTLYVQNIKEKETSKLIKENVKMKFTIEQSPVQPKPPTNIVATGGNDSINISWTNSPDNNIKGYYIYTSTDNTNFTRLINTVNNSYLFNGSNFTIKATNGQKLYIYIVAVDLFDRVSIKTDVITVTPIADIAPNPPRNIIASPYGDEIDVSWDDSTSSNVDGYRIYISTDGVNFKPLRNSEDASDIFRGNYVIIDGYSGKTVYLYVVAVNKNGTESAKTTTLTVKPGETQPNPPSNLKAIPGDGVIDLSWSSSTSSNISGYYVYARYDGEINFRKLTISGSNNNLFTGNSVKIPVTNGQKVFFYVTAVNTNGKESSSSFVVSATATSSSSYTAPVIHTTTPGNGTIKIEWFEIYDPNLLGYYVYLSEGSTNNFKRLTYSDGNPLVISTEQLIDSLKNGTKYYLYVSAVYKNNQIVDSNIVSTTTTTGTYTDWSGTWSTDYGTMQLKQLGYTVVGTYKYGSVEGTITGTVDGYTLKGKFSEPGNTGDIEFMMTTDKTEFLGKYRNQYQTIWAPWDGERIY</sequence>
<accession>A0A285RA31</accession>
<dbReference type="Pfam" id="PF13205">
    <property type="entry name" value="Big_5"/>
    <property type="match status" value="1"/>
</dbReference>
<dbReference type="RefSeq" id="WP_097071820.1">
    <property type="nucleotide sequence ID" value="NZ_OBMQ01000001.1"/>
</dbReference>
<feature type="domain" description="Fibronectin type-III" evidence="3">
    <location>
        <begin position="363"/>
        <end position="463"/>
    </location>
</feature>
<dbReference type="InterPro" id="IPR013783">
    <property type="entry name" value="Ig-like_fold"/>
</dbReference>
<dbReference type="InterPro" id="IPR036116">
    <property type="entry name" value="FN3_sf"/>
</dbReference>
<dbReference type="SUPFAM" id="SSF49265">
    <property type="entry name" value="Fibronectin type III"/>
    <property type="match status" value="3"/>
</dbReference>
<keyword evidence="5" id="KW-1185">Reference proteome</keyword>
<protein>
    <submittedName>
        <fullName evidence="4">Fibronectin type 3 domain-containing protein</fullName>
    </submittedName>
</protein>
<dbReference type="Gene3D" id="2.60.40.1220">
    <property type="match status" value="1"/>
</dbReference>
<evidence type="ECO:0000256" key="2">
    <source>
        <dbReference type="SAM" id="SignalP"/>
    </source>
</evidence>
<gene>
    <name evidence="4" type="ORF">SAMN05880501_101239</name>
</gene>
<dbReference type="Proteomes" id="UP000219636">
    <property type="component" value="Unassembled WGS sequence"/>
</dbReference>